<feature type="region of interest" description="Disordered" evidence="2">
    <location>
        <begin position="180"/>
        <end position="391"/>
    </location>
</feature>
<proteinExistence type="predicted"/>
<dbReference type="Pfam" id="PF00769">
    <property type="entry name" value="ERM_C"/>
    <property type="match status" value="1"/>
</dbReference>
<organism evidence="4">
    <name type="scientific">Echinostoma caproni</name>
    <dbReference type="NCBI Taxonomy" id="27848"/>
    <lineage>
        <taxon>Eukaryota</taxon>
        <taxon>Metazoa</taxon>
        <taxon>Spiralia</taxon>
        <taxon>Lophotrochozoa</taxon>
        <taxon>Platyhelminthes</taxon>
        <taxon>Trematoda</taxon>
        <taxon>Digenea</taxon>
        <taxon>Plagiorchiida</taxon>
        <taxon>Echinostomata</taxon>
        <taxon>Echinostomatoidea</taxon>
        <taxon>Echinostomatidae</taxon>
        <taxon>Echinostoma</taxon>
    </lineage>
</organism>
<dbReference type="Gene3D" id="1.20.5.450">
    <property type="match status" value="1"/>
</dbReference>
<feature type="compositionally biased region" description="Polar residues" evidence="2">
    <location>
        <begin position="366"/>
        <end position="390"/>
    </location>
</feature>
<dbReference type="InterPro" id="IPR008954">
    <property type="entry name" value="Moesin_tail_sf"/>
</dbReference>
<accession>A0A183AIT5</accession>
<evidence type="ECO:0000256" key="1">
    <source>
        <dbReference type="SAM" id="Coils"/>
    </source>
</evidence>
<feature type="compositionally biased region" description="Low complexity" evidence="2">
    <location>
        <begin position="314"/>
        <end position="338"/>
    </location>
</feature>
<evidence type="ECO:0000259" key="3">
    <source>
        <dbReference type="Pfam" id="PF00769"/>
    </source>
</evidence>
<dbReference type="AlphaFoldDB" id="A0A183AIT5"/>
<dbReference type="InterPro" id="IPR011174">
    <property type="entry name" value="ERM"/>
</dbReference>
<dbReference type="Gene3D" id="6.10.360.10">
    <property type="match status" value="1"/>
</dbReference>
<dbReference type="SUPFAM" id="SSF48678">
    <property type="entry name" value="Moesin tail domain"/>
    <property type="match status" value="1"/>
</dbReference>
<dbReference type="WBParaSite" id="ECPE_0000688301-mRNA-1">
    <property type="protein sequence ID" value="ECPE_0000688301-mRNA-1"/>
    <property type="gene ID" value="ECPE_0000688301"/>
</dbReference>
<feature type="compositionally biased region" description="Basic and acidic residues" evidence="2">
    <location>
        <begin position="267"/>
        <end position="277"/>
    </location>
</feature>
<keyword evidence="1" id="KW-0175">Coiled coil</keyword>
<feature type="domain" description="Ezrin/radixin/moesin C-terminal" evidence="3">
    <location>
        <begin position="482"/>
        <end position="502"/>
    </location>
</feature>
<dbReference type="InterPro" id="IPR011259">
    <property type="entry name" value="ERM_C_dom"/>
</dbReference>
<reference evidence="4" key="1">
    <citation type="submission" date="2016-06" db="UniProtKB">
        <authorList>
            <consortium name="WormBaseParasite"/>
        </authorList>
    </citation>
    <scope>IDENTIFICATION</scope>
</reference>
<name>A0A183AIT5_9TREM</name>
<dbReference type="PANTHER" id="PTHR23281">
    <property type="entry name" value="MERLIN/MOESIN/EZRIN/RADIXIN"/>
    <property type="match status" value="1"/>
</dbReference>
<dbReference type="SUPFAM" id="SSF50729">
    <property type="entry name" value="PH domain-like"/>
    <property type="match status" value="1"/>
</dbReference>
<sequence length="502" mass="56751">LIFYSSRVEYNQRLLSLCVGAHELYVRRRQPESIELQHMRAQANAEREVKSFERDRLLNALHAQEVAELQLKQLSARLEEDANERERTKKTAEELAKRVGELEAQLAEEAELRRQLEDARKRMELNNKELETSSQQSKEKRNQLLLEQSVIQEEINELSHSVKDSSMRLEAKRAQLAKMNTASNGQPIPIGLKESINTGQGDKRFASKPSKSRPKSEQILSKPTPITIDFTSVGSTPSSGSQRESMINGPKQITDKTESILIPPKSLPEKPHTENQKNSKPKLTLSPNTTHKPPQSDDFSLDSNREESSDLTHSISSTRMSSQSSSPINLSSNTSNLLPMQTESQPCGSPKLVERSNGGTKLPSVDNVTLRSTVQNGNVSRSKPNSSTSGDCEELRFDLNYIYTVHPDTVLQRMSMHQISEDNRLFSIDLSPAGQNLAAPAVFSRHSMYTKAYSHTGSSELEPDEVDRRHSFYFDESTHRRPTLRRIRQGNTKRRIEEFESM</sequence>
<evidence type="ECO:0000313" key="4">
    <source>
        <dbReference type="WBParaSite" id="ECPE_0000688301-mRNA-1"/>
    </source>
</evidence>
<dbReference type="GO" id="GO:0003779">
    <property type="term" value="F:actin binding"/>
    <property type="evidence" value="ECO:0007669"/>
    <property type="project" value="InterPro"/>
</dbReference>
<protein>
    <submittedName>
        <fullName evidence="4">ERM_C domain-containing protein</fullName>
    </submittedName>
</protein>
<feature type="compositionally biased region" description="Polar residues" evidence="2">
    <location>
        <begin position="285"/>
        <end position="302"/>
    </location>
</feature>
<feature type="coiled-coil region" evidence="1">
    <location>
        <begin position="64"/>
        <end position="147"/>
    </location>
</feature>
<feature type="compositionally biased region" description="Polar residues" evidence="2">
    <location>
        <begin position="229"/>
        <end position="245"/>
    </location>
</feature>
<evidence type="ECO:0000256" key="2">
    <source>
        <dbReference type="SAM" id="MobiDB-lite"/>
    </source>
</evidence>